<evidence type="ECO:0000256" key="1">
    <source>
        <dbReference type="ARBA" id="ARBA00004141"/>
    </source>
</evidence>
<feature type="transmembrane region" description="Helical" evidence="5">
    <location>
        <begin position="44"/>
        <end position="65"/>
    </location>
</feature>
<comment type="similarity">
    <text evidence="5">Belongs to the copper transporter (Ctr) (TC 1.A.56) family. SLC31A subfamily.</text>
</comment>
<dbReference type="AlphaFoldDB" id="A0A427YVT6"/>
<feature type="transmembrane region" description="Helical" evidence="5">
    <location>
        <begin position="232"/>
        <end position="254"/>
    </location>
</feature>
<keyword evidence="8" id="KW-1185">Reference proteome</keyword>
<evidence type="ECO:0000256" key="3">
    <source>
        <dbReference type="ARBA" id="ARBA00022989"/>
    </source>
</evidence>
<dbReference type="GO" id="GO:0005375">
    <property type="term" value="F:copper ion transmembrane transporter activity"/>
    <property type="evidence" value="ECO:0007669"/>
    <property type="project" value="UniProtKB-UniRule"/>
</dbReference>
<dbReference type="GO" id="GO:0005886">
    <property type="term" value="C:plasma membrane"/>
    <property type="evidence" value="ECO:0007669"/>
    <property type="project" value="TreeGrafter"/>
</dbReference>
<keyword evidence="5" id="KW-0406">Ion transport</keyword>
<feature type="compositionally biased region" description="Low complexity" evidence="6">
    <location>
        <begin position="137"/>
        <end position="156"/>
    </location>
</feature>
<feature type="region of interest" description="Disordered" evidence="6">
    <location>
        <begin position="91"/>
        <end position="118"/>
    </location>
</feature>
<dbReference type="PANTHER" id="PTHR12483:SF27">
    <property type="entry name" value="COPPER TRANSPORT PROTEIN CTR1"/>
    <property type="match status" value="1"/>
</dbReference>
<sequence>MSFYPRMSNMDGMDDMSSTSSNMTMGKMYLHGTIGDDMLWFQSWMPTSAGAIVGVCIGLFIFAIFERYLAAFRRACDAGWRKGLIGFSVPTSSGPHSASPSSPAPVDRRSSTFKPYAALPDSSLPNTPAAFPAPEYSLSGPSPSGPSGNSSDTTSTDELGPGGLGSGSGAGSVDREKIAGQVVEQPSHSHLPRAVRRTLDPAREGRWSRPFRWSVDIPRGCLHALQTMIHYLLMLVVMTFNIWWIISVVVGAGVGEAMFGRFGSSHHGH</sequence>
<reference evidence="7 8" key="1">
    <citation type="submission" date="2018-11" db="EMBL/GenBank/DDBJ databases">
        <title>Genome sequence of Saitozyma podzolica DSM 27192.</title>
        <authorList>
            <person name="Aliyu H."/>
            <person name="Gorte O."/>
            <person name="Ochsenreither K."/>
        </authorList>
    </citation>
    <scope>NUCLEOTIDE SEQUENCE [LARGE SCALE GENOMIC DNA]</scope>
    <source>
        <strain evidence="7 8">DSM 27192</strain>
    </source>
</reference>
<dbReference type="Pfam" id="PF04145">
    <property type="entry name" value="Ctr"/>
    <property type="match status" value="1"/>
</dbReference>
<feature type="region of interest" description="Disordered" evidence="6">
    <location>
        <begin position="130"/>
        <end position="173"/>
    </location>
</feature>
<organism evidence="7 8">
    <name type="scientific">Saitozyma podzolica</name>
    <dbReference type="NCBI Taxonomy" id="1890683"/>
    <lineage>
        <taxon>Eukaryota</taxon>
        <taxon>Fungi</taxon>
        <taxon>Dikarya</taxon>
        <taxon>Basidiomycota</taxon>
        <taxon>Agaricomycotina</taxon>
        <taxon>Tremellomycetes</taxon>
        <taxon>Tremellales</taxon>
        <taxon>Trimorphomycetaceae</taxon>
        <taxon>Saitozyma</taxon>
    </lineage>
</organism>
<keyword evidence="2 5" id="KW-0812">Transmembrane</keyword>
<evidence type="ECO:0000256" key="5">
    <source>
        <dbReference type="RuleBase" id="RU367022"/>
    </source>
</evidence>
<dbReference type="EMBL" id="RSCD01000001">
    <property type="protein sequence ID" value="RSH95207.1"/>
    <property type="molecule type" value="Genomic_DNA"/>
</dbReference>
<proteinExistence type="inferred from homology"/>
<dbReference type="InterPro" id="IPR007274">
    <property type="entry name" value="Cop_transporter"/>
</dbReference>
<comment type="caution">
    <text evidence="7">The sequence shown here is derived from an EMBL/GenBank/DDBJ whole genome shotgun (WGS) entry which is preliminary data.</text>
</comment>
<comment type="subcellular location">
    <subcellularLocation>
        <location evidence="1 5">Membrane</location>
        <topology evidence="1 5">Multi-pass membrane protein</topology>
    </subcellularLocation>
</comment>
<accession>A0A427YVT6</accession>
<keyword evidence="4 5" id="KW-0472">Membrane</keyword>
<keyword evidence="5" id="KW-0187">Copper transport</keyword>
<dbReference type="OrthoDB" id="73901at2759"/>
<evidence type="ECO:0000256" key="4">
    <source>
        <dbReference type="ARBA" id="ARBA00023136"/>
    </source>
</evidence>
<evidence type="ECO:0000313" key="8">
    <source>
        <dbReference type="Proteomes" id="UP000279259"/>
    </source>
</evidence>
<keyword evidence="5" id="KW-0186">Copper</keyword>
<dbReference type="STRING" id="1890683.A0A427YVT6"/>
<feature type="compositionally biased region" description="Low complexity" evidence="6">
    <location>
        <begin position="91"/>
        <end position="105"/>
    </location>
</feature>
<dbReference type="PANTHER" id="PTHR12483">
    <property type="entry name" value="SOLUTE CARRIER FAMILY 31 COPPER TRANSPORTERS"/>
    <property type="match status" value="1"/>
</dbReference>
<protein>
    <recommendedName>
        <fullName evidence="5">Copper transport protein</fullName>
    </recommendedName>
</protein>
<name>A0A427YVT6_9TREE</name>
<keyword evidence="5" id="KW-0813">Transport</keyword>
<gene>
    <name evidence="7" type="ORF">EHS25_000293</name>
</gene>
<evidence type="ECO:0000313" key="7">
    <source>
        <dbReference type="EMBL" id="RSH95207.1"/>
    </source>
</evidence>
<feature type="compositionally biased region" description="Gly residues" evidence="6">
    <location>
        <begin position="160"/>
        <end position="170"/>
    </location>
</feature>
<dbReference type="Proteomes" id="UP000279259">
    <property type="component" value="Unassembled WGS sequence"/>
</dbReference>
<evidence type="ECO:0000256" key="2">
    <source>
        <dbReference type="ARBA" id="ARBA00022692"/>
    </source>
</evidence>
<evidence type="ECO:0000256" key="6">
    <source>
        <dbReference type="SAM" id="MobiDB-lite"/>
    </source>
</evidence>
<keyword evidence="3 5" id="KW-1133">Transmembrane helix</keyword>